<dbReference type="Proteomes" id="UP001295740">
    <property type="component" value="Unassembled WGS sequence"/>
</dbReference>
<dbReference type="EMBL" id="CAUWAG010000003">
    <property type="protein sequence ID" value="CAJ2499990.1"/>
    <property type="molecule type" value="Genomic_DNA"/>
</dbReference>
<proteinExistence type="predicted"/>
<comment type="caution">
    <text evidence="2">The sequence shown here is derived from an EMBL/GenBank/DDBJ whole genome shotgun (WGS) entry which is preliminary data.</text>
</comment>
<organism evidence="2 3">
    <name type="scientific">Anthostomella pinea</name>
    <dbReference type="NCBI Taxonomy" id="933095"/>
    <lineage>
        <taxon>Eukaryota</taxon>
        <taxon>Fungi</taxon>
        <taxon>Dikarya</taxon>
        <taxon>Ascomycota</taxon>
        <taxon>Pezizomycotina</taxon>
        <taxon>Sordariomycetes</taxon>
        <taxon>Xylariomycetidae</taxon>
        <taxon>Xylariales</taxon>
        <taxon>Xylariaceae</taxon>
        <taxon>Anthostomella</taxon>
    </lineage>
</organism>
<protein>
    <submittedName>
        <fullName evidence="2">Uu.00g028430.m01.CDS01</fullName>
    </submittedName>
</protein>
<evidence type="ECO:0000313" key="2">
    <source>
        <dbReference type="EMBL" id="CAJ2499990.1"/>
    </source>
</evidence>
<evidence type="ECO:0000313" key="3">
    <source>
        <dbReference type="Proteomes" id="UP001295740"/>
    </source>
</evidence>
<gene>
    <name evidence="2" type="ORF">KHLLAP_LOCUS458</name>
</gene>
<sequence>MSSTHVQPTTSIPGKHRLEGSRFFIHPCATCPREKPHARSEVQHTAVPEQANNPKVQPKVHPTAPANPALSSPNMGMMAEMKVSLAAKQLAQQVKESRKFWTGFQEVFEVEVTNIKPYVGGHVLQGIWRDKVEHNSKYKTGEKQDDQQFGIQRMKLETCLGQVDAAMKSLAVARSKDDPSGYDSRHNQLGKIRAAGNQILDLAKNSMSDQAACKDLLTELSELGKLVDPENEAAAILHRFDKRETRQATGSEEANAADETDANKKDYDSQNEVEGGAGGWEKENL</sequence>
<feature type="region of interest" description="Disordered" evidence="1">
    <location>
        <begin position="35"/>
        <end position="66"/>
    </location>
</feature>
<reference evidence="2" key="1">
    <citation type="submission" date="2023-10" db="EMBL/GenBank/DDBJ databases">
        <authorList>
            <person name="Hackl T."/>
        </authorList>
    </citation>
    <scope>NUCLEOTIDE SEQUENCE</scope>
</reference>
<accession>A0AAI8V8X7</accession>
<evidence type="ECO:0000256" key="1">
    <source>
        <dbReference type="SAM" id="MobiDB-lite"/>
    </source>
</evidence>
<dbReference type="AlphaFoldDB" id="A0AAI8V8X7"/>
<keyword evidence="3" id="KW-1185">Reference proteome</keyword>
<feature type="region of interest" description="Disordered" evidence="1">
    <location>
        <begin position="241"/>
        <end position="285"/>
    </location>
</feature>
<name>A0AAI8V8X7_9PEZI</name>